<dbReference type="InterPro" id="IPR036514">
    <property type="entry name" value="SGNH_hydro_sf"/>
</dbReference>
<dbReference type="VEuPathDB" id="FungiDB:SAPIO_CDS6935"/>
<feature type="chain" id="PRO_5001775262" description="SGNH hydrolase-type esterase domain-containing protein" evidence="1">
    <location>
        <begin position="19"/>
        <end position="231"/>
    </location>
</feature>
<proteinExistence type="predicted"/>
<evidence type="ECO:0000313" key="3">
    <source>
        <dbReference type="EMBL" id="KEZ41625.1"/>
    </source>
</evidence>
<reference evidence="3 4" key="1">
    <citation type="journal article" date="2014" name="Genome Announc.">
        <title>Draft genome sequence of the pathogenic fungus Scedosporium apiospermum.</title>
        <authorList>
            <person name="Vandeputte P."/>
            <person name="Ghamrawi S."/>
            <person name="Rechenmann M."/>
            <person name="Iltis A."/>
            <person name="Giraud S."/>
            <person name="Fleury M."/>
            <person name="Thornton C."/>
            <person name="Delhaes L."/>
            <person name="Meyer W."/>
            <person name="Papon N."/>
            <person name="Bouchara J.P."/>
        </authorList>
    </citation>
    <scope>NUCLEOTIDE SEQUENCE [LARGE SCALE GENOMIC DNA]</scope>
    <source>
        <strain evidence="3 4">IHEM 14462</strain>
    </source>
</reference>
<dbReference type="SUPFAM" id="SSF52266">
    <property type="entry name" value="SGNH hydrolase"/>
    <property type="match status" value="1"/>
</dbReference>
<comment type="caution">
    <text evidence="3">The sequence shown here is derived from an EMBL/GenBank/DDBJ whole genome shotgun (WGS) entry which is preliminary data.</text>
</comment>
<evidence type="ECO:0000313" key="4">
    <source>
        <dbReference type="Proteomes" id="UP000028545"/>
    </source>
</evidence>
<dbReference type="CDD" id="cd01833">
    <property type="entry name" value="XynB_like"/>
    <property type="match status" value="1"/>
</dbReference>
<dbReference type="OrthoDB" id="2119228at2759"/>
<dbReference type="Pfam" id="PF13472">
    <property type="entry name" value="Lipase_GDSL_2"/>
    <property type="match status" value="1"/>
</dbReference>
<dbReference type="HOGENOM" id="CLU_044083_4_0_1"/>
<evidence type="ECO:0000259" key="2">
    <source>
        <dbReference type="Pfam" id="PF13472"/>
    </source>
</evidence>
<dbReference type="PANTHER" id="PTHR30383">
    <property type="entry name" value="THIOESTERASE 1/PROTEASE 1/LYSOPHOSPHOLIPASE L1"/>
    <property type="match status" value="1"/>
</dbReference>
<name>A0A084G2R3_PSEDA</name>
<organism evidence="3 4">
    <name type="scientific">Pseudallescheria apiosperma</name>
    <name type="common">Scedosporium apiospermum</name>
    <dbReference type="NCBI Taxonomy" id="563466"/>
    <lineage>
        <taxon>Eukaryota</taxon>
        <taxon>Fungi</taxon>
        <taxon>Dikarya</taxon>
        <taxon>Ascomycota</taxon>
        <taxon>Pezizomycotina</taxon>
        <taxon>Sordariomycetes</taxon>
        <taxon>Hypocreomycetidae</taxon>
        <taxon>Microascales</taxon>
        <taxon>Microascaceae</taxon>
        <taxon>Scedosporium</taxon>
    </lineage>
</organism>
<dbReference type="EMBL" id="JOWA01000109">
    <property type="protein sequence ID" value="KEZ41625.1"/>
    <property type="molecule type" value="Genomic_DNA"/>
</dbReference>
<dbReference type="KEGG" id="sapo:SAPIO_CDS6935"/>
<dbReference type="RefSeq" id="XP_016641424.1">
    <property type="nucleotide sequence ID" value="XM_016788900.1"/>
</dbReference>
<feature type="domain" description="SGNH hydrolase-type esterase" evidence="2">
    <location>
        <begin position="26"/>
        <end position="208"/>
    </location>
</feature>
<dbReference type="InterPro" id="IPR013830">
    <property type="entry name" value="SGNH_hydro"/>
</dbReference>
<dbReference type="AlphaFoldDB" id="A0A084G2R3"/>
<protein>
    <recommendedName>
        <fullName evidence="2">SGNH hydrolase-type esterase domain-containing protein</fullName>
    </recommendedName>
</protein>
<sequence>MKGLRTALLSAFVAFASTQKVQVLPLGDSITDICCWRSFAWREISQAGLADQVDFVGSVTGIPARCDAPSGFDANHEGHSGWQAYDIAKNNIDAWMRQSSPDVVHVLLGTNDINIGKRDATTIVGAYTSLLSSMRTANPNVTVIMATIIPMRWDDATAAAVNKQLPAWVQQHNTTQSPIYLADISKTTGFTTNMLQGDGIHPTTQGDQVIASRVAPLIINAVEFVLARRLN</sequence>
<dbReference type="Proteomes" id="UP000028545">
    <property type="component" value="Unassembled WGS sequence"/>
</dbReference>
<dbReference type="InterPro" id="IPR051532">
    <property type="entry name" value="Ester_Hydrolysis_Enzymes"/>
</dbReference>
<gene>
    <name evidence="3" type="ORF">SAPIO_CDS6935</name>
</gene>
<feature type="signal peptide" evidence="1">
    <location>
        <begin position="1"/>
        <end position="18"/>
    </location>
</feature>
<dbReference type="GeneID" id="27726007"/>
<dbReference type="GO" id="GO:0004622">
    <property type="term" value="F:phosphatidylcholine lysophospholipase activity"/>
    <property type="evidence" value="ECO:0007669"/>
    <property type="project" value="TreeGrafter"/>
</dbReference>
<keyword evidence="4" id="KW-1185">Reference proteome</keyword>
<dbReference type="PANTHER" id="PTHR30383:SF2">
    <property type="entry name" value="CELLULOSE-BINDING PROTEIN"/>
    <property type="match status" value="1"/>
</dbReference>
<evidence type="ECO:0000256" key="1">
    <source>
        <dbReference type="SAM" id="SignalP"/>
    </source>
</evidence>
<accession>A0A084G2R3</accession>
<dbReference type="OMA" id="NIAGWVQ"/>
<dbReference type="Gene3D" id="3.40.50.1110">
    <property type="entry name" value="SGNH hydrolase"/>
    <property type="match status" value="1"/>
</dbReference>
<keyword evidence="1" id="KW-0732">Signal</keyword>